<dbReference type="Gene3D" id="1.10.220.110">
    <property type="entry name" value="GDNF binding domain"/>
    <property type="match status" value="1"/>
</dbReference>
<evidence type="ECO:0000256" key="4">
    <source>
        <dbReference type="ARBA" id="ARBA00022622"/>
    </source>
</evidence>
<keyword evidence="3" id="KW-1003">Cell membrane</keyword>
<dbReference type="PANTHER" id="PTHR10269">
    <property type="entry name" value="GDNF RECEPTOR ALPHA"/>
    <property type="match status" value="1"/>
</dbReference>
<feature type="domain" description="GDNF/GAS1" evidence="10">
    <location>
        <begin position="222"/>
        <end position="319"/>
    </location>
</feature>
<keyword evidence="8" id="KW-0325">Glycoprotein</keyword>
<dbReference type="GO" id="GO:0007399">
    <property type="term" value="P:nervous system development"/>
    <property type="evidence" value="ECO:0007669"/>
    <property type="project" value="TreeGrafter"/>
</dbReference>
<keyword evidence="12" id="KW-1185">Reference proteome</keyword>
<dbReference type="Pfam" id="PF02351">
    <property type="entry name" value="GDNF"/>
    <property type="match status" value="3"/>
</dbReference>
<reference evidence="11" key="2">
    <citation type="submission" date="2025-09" db="UniProtKB">
        <authorList>
            <consortium name="Ensembl"/>
        </authorList>
    </citation>
    <scope>IDENTIFICATION</scope>
</reference>
<dbReference type="InterPro" id="IPR037193">
    <property type="entry name" value="GDNF_alpha"/>
</dbReference>
<dbReference type="Ensembl" id="ENSPMET00000001081.1">
    <property type="protein sequence ID" value="ENSPMEP00000027008.1"/>
    <property type="gene ID" value="ENSPMEG00000011119.1"/>
</dbReference>
<evidence type="ECO:0000259" key="10">
    <source>
        <dbReference type="SMART" id="SM00907"/>
    </source>
</evidence>
<dbReference type="GO" id="GO:0043235">
    <property type="term" value="C:receptor complex"/>
    <property type="evidence" value="ECO:0007669"/>
    <property type="project" value="TreeGrafter"/>
</dbReference>
<reference evidence="11" key="1">
    <citation type="submission" date="2025-08" db="UniProtKB">
        <authorList>
            <consortium name="Ensembl"/>
        </authorList>
    </citation>
    <scope>IDENTIFICATION</scope>
</reference>
<protein>
    <recommendedName>
        <fullName evidence="10">GDNF/GAS1 domain-containing protein</fullName>
    </recommendedName>
</protein>
<comment type="subcellular location">
    <subcellularLocation>
        <location evidence="1">Cell membrane</location>
        <topology evidence="1">Lipid-anchor</topology>
        <topology evidence="1">GPI-anchor</topology>
    </subcellularLocation>
</comment>
<feature type="domain" description="GDNF/GAS1" evidence="10">
    <location>
        <begin position="131"/>
        <end position="212"/>
    </location>
</feature>
<sequence>PPVPLSPPSFLYKVLWMPRHALPMVANESQGSPGTRSTREAQSQWVDCIQASEMCSQDSRCSPRYRVMRQCLVGKEKDAMLDNNRDCKAALEVLHNSSLYDCRCKRAMKNELQCLQNYWTIHMAEKDCNPCLNATKACNLNSLCKRHRSSYITTCSRSDTNKGESCNRKRCHKTLRAFMDRVPPELSQRLIFCPCQSEGCAERRRQTIVPDCSYTDKEKPNCLELRRVCRADALCRSRLADYIANCWMAPNTVGTCPNQDNHQACLNSLARLIGTEMTPNYVDNSFTNWTISPWCNCIGSGNQEEECMNFLRYFTDNTCLSNCRSSELQSNATLMVSCQLPLFPFAALLCEMQRLCIL</sequence>
<dbReference type="GO" id="GO:0007169">
    <property type="term" value="P:cell surface receptor protein tyrosine kinase signaling pathway"/>
    <property type="evidence" value="ECO:0007669"/>
    <property type="project" value="UniProtKB-ARBA"/>
</dbReference>
<dbReference type="GO" id="GO:0009897">
    <property type="term" value="C:external side of plasma membrane"/>
    <property type="evidence" value="ECO:0007669"/>
    <property type="project" value="TreeGrafter"/>
</dbReference>
<evidence type="ECO:0000313" key="12">
    <source>
        <dbReference type="Proteomes" id="UP000261480"/>
    </source>
</evidence>
<dbReference type="FunFam" id="1.10.220.110:FF:000001">
    <property type="entry name" value="GDNF family receptor alpha"/>
    <property type="match status" value="1"/>
</dbReference>
<keyword evidence="6" id="KW-0472">Membrane</keyword>
<feature type="domain" description="GDNF/GAS1" evidence="10">
    <location>
        <begin position="48"/>
        <end position="126"/>
    </location>
</feature>
<dbReference type="InterPro" id="IPR016017">
    <property type="entry name" value="GDNF/GAS1"/>
</dbReference>
<keyword evidence="9" id="KW-0449">Lipoprotein</keyword>
<name>A0A3B3YIK9_9TELE</name>
<evidence type="ECO:0000256" key="9">
    <source>
        <dbReference type="ARBA" id="ARBA00023288"/>
    </source>
</evidence>
<evidence type="ECO:0000256" key="6">
    <source>
        <dbReference type="ARBA" id="ARBA00023136"/>
    </source>
</evidence>
<dbReference type="Proteomes" id="UP000261480">
    <property type="component" value="Unplaced"/>
</dbReference>
<dbReference type="SMART" id="SM00907">
    <property type="entry name" value="GDNF"/>
    <property type="match status" value="3"/>
</dbReference>
<dbReference type="InterPro" id="IPR003438">
    <property type="entry name" value="GDNF_rcpt"/>
</dbReference>
<dbReference type="STRING" id="48701.ENSPMEP00000027008"/>
<keyword evidence="4" id="KW-0336">GPI-anchor</keyword>
<accession>A0A3B3YIK9</accession>
<evidence type="ECO:0000256" key="2">
    <source>
        <dbReference type="ARBA" id="ARBA00005961"/>
    </source>
</evidence>
<keyword evidence="5" id="KW-0732">Signal</keyword>
<evidence type="ECO:0000313" key="11">
    <source>
        <dbReference type="Ensembl" id="ENSPMEP00000027008.1"/>
    </source>
</evidence>
<dbReference type="GO" id="GO:0038023">
    <property type="term" value="F:signaling receptor activity"/>
    <property type="evidence" value="ECO:0007669"/>
    <property type="project" value="InterPro"/>
</dbReference>
<evidence type="ECO:0000256" key="5">
    <source>
        <dbReference type="ARBA" id="ARBA00022729"/>
    </source>
</evidence>
<evidence type="ECO:0000256" key="7">
    <source>
        <dbReference type="ARBA" id="ARBA00023170"/>
    </source>
</evidence>
<evidence type="ECO:0000256" key="3">
    <source>
        <dbReference type="ARBA" id="ARBA00022475"/>
    </source>
</evidence>
<dbReference type="SUPFAM" id="SSF110035">
    <property type="entry name" value="GDNF receptor-like"/>
    <property type="match status" value="1"/>
</dbReference>
<proteinExistence type="inferred from homology"/>
<organism evidence="11 12">
    <name type="scientific">Poecilia mexicana</name>
    <dbReference type="NCBI Taxonomy" id="48701"/>
    <lineage>
        <taxon>Eukaryota</taxon>
        <taxon>Metazoa</taxon>
        <taxon>Chordata</taxon>
        <taxon>Craniata</taxon>
        <taxon>Vertebrata</taxon>
        <taxon>Euteleostomi</taxon>
        <taxon>Actinopterygii</taxon>
        <taxon>Neopterygii</taxon>
        <taxon>Teleostei</taxon>
        <taxon>Neoteleostei</taxon>
        <taxon>Acanthomorphata</taxon>
        <taxon>Ovalentaria</taxon>
        <taxon>Atherinomorphae</taxon>
        <taxon>Cyprinodontiformes</taxon>
        <taxon>Poeciliidae</taxon>
        <taxon>Poeciliinae</taxon>
        <taxon>Poecilia</taxon>
    </lineage>
</organism>
<evidence type="ECO:0000256" key="8">
    <source>
        <dbReference type="ARBA" id="ARBA00023180"/>
    </source>
</evidence>
<comment type="similarity">
    <text evidence="2">Belongs to the GDNFR family.</text>
</comment>
<dbReference type="AlphaFoldDB" id="A0A3B3YIK9"/>
<dbReference type="PRINTS" id="PR01316">
    <property type="entry name" value="GDNFRECEPTOR"/>
</dbReference>
<evidence type="ECO:0000256" key="1">
    <source>
        <dbReference type="ARBA" id="ARBA00004609"/>
    </source>
</evidence>
<dbReference type="PANTHER" id="PTHR10269:SF4">
    <property type="entry name" value="GDNF FAMILY RECEPTOR ALPHA-2"/>
    <property type="match status" value="1"/>
</dbReference>
<keyword evidence="7" id="KW-0675">Receptor</keyword>